<accession>A0ABN1ZWC3</accession>
<sequence>MDIATLLREIGSRAGCRVFPPSGPIRIEPHHTAPRDVIDFYAACGGAELFADEFHGALILPPDRVVKANPAIVREEFPDDPSDAWYLIAKTNDSSYSYISADFGDIHSGRCYDSSWDQHGIVGSMDVVASSFTDLLEWMLRAEGRALHWDDPSFPRLGDAYD</sequence>
<dbReference type="Pfam" id="PF09346">
    <property type="entry name" value="SMI1_KNR4"/>
    <property type="match status" value="1"/>
</dbReference>
<reference evidence="2 3" key="1">
    <citation type="journal article" date="2019" name="Int. J. Syst. Evol. Microbiol.">
        <title>The Global Catalogue of Microorganisms (GCM) 10K type strain sequencing project: providing services to taxonomists for standard genome sequencing and annotation.</title>
        <authorList>
            <consortium name="The Broad Institute Genomics Platform"/>
            <consortium name="The Broad Institute Genome Sequencing Center for Infectious Disease"/>
            <person name="Wu L."/>
            <person name="Ma J."/>
        </authorList>
    </citation>
    <scope>NUCLEOTIDE SEQUENCE [LARGE SCALE GENOMIC DNA]</scope>
    <source>
        <strain evidence="2 3">JCM 15933</strain>
    </source>
</reference>
<dbReference type="SUPFAM" id="SSF160631">
    <property type="entry name" value="SMI1/KNR4-like"/>
    <property type="match status" value="1"/>
</dbReference>
<evidence type="ECO:0000313" key="2">
    <source>
        <dbReference type="EMBL" id="GAA1506016.1"/>
    </source>
</evidence>
<evidence type="ECO:0000313" key="3">
    <source>
        <dbReference type="Proteomes" id="UP001501470"/>
    </source>
</evidence>
<dbReference type="InterPro" id="IPR018958">
    <property type="entry name" value="Knr4/Smi1-like_dom"/>
</dbReference>
<feature type="domain" description="Knr4/Smi1-like" evidence="1">
    <location>
        <begin position="34"/>
        <end position="137"/>
    </location>
</feature>
<evidence type="ECO:0000259" key="1">
    <source>
        <dbReference type="Pfam" id="PF09346"/>
    </source>
</evidence>
<dbReference type="RefSeq" id="WP_344501483.1">
    <property type="nucleotide sequence ID" value="NZ_BAAAQD010000003.1"/>
</dbReference>
<dbReference type="InterPro" id="IPR037883">
    <property type="entry name" value="Knr4/Smi1-like_sf"/>
</dbReference>
<keyword evidence="3" id="KW-1185">Reference proteome</keyword>
<dbReference type="Proteomes" id="UP001501470">
    <property type="component" value="Unassembled WGS sequence"/>
</dbReference>
<proteinExistence type="predicted"/>
<comment type="caution">
    <text evidence="2">The sequence shown here is derived from an EMBL/GenBank/DDBJ whole genome shotgun (WGS) entry which is preliminary data.</text>
</comment>
<gene>
    <name evidence="2" type="ORF">GCM10009827_019620</name>
</gene>
<dbReference type="EMBL" id="BAAAQD010000003">
    <property type="protein sequence ID" value="GAA1506016.1"/>
    <property type="molecule type" value="Genomic_DNA"/>
</dbReference>
<protein>
    <submittedName>
        <fullName evidence="2">SMI1/KNR4 family protein</fullName>
    </submittedName>
</protein>
<organism evidence="2 3">
    <name type="scientific">Dactylosporangium maewongense</name>
    <dbReference type="NCBI Taxonomy" id="634393"/>
    <lineage>
        <taxon>Bacteria</taxon>
        <taxon>Bacillati</taxon>
        <taxon>Actinomycetota</taxon>
        <taxon>Actinomycetes</taxon>
        <taxon>Micromonosporales</taxon>
        <taxon>Micromonosporaceae</taxon>
        <taxon>Dactylosporangium</taxon>
    </lineage>
</organism>
<name>A0ABN1ZWC3_9ACTN</name>